<proteinExistence type="predicted"/>
<reference evidence="1 2" key="1">
    <citation type="journal article" date="2013" name="Genome Announc.">
        <title>Complete Genome Sequence of the Porcine Strain Brachyspira pilosicoli P43/6/78(T.).</title>
        <authorList>
            <person name="Lin C."/>
            <person name="den Bakker H.C."/>
            <person name="Suzuki H."/>
            <person name="Lefebure T."/>
            <person name="Ponnala L."/>
            <person name="Sun Q."/>
            <person name="Stanhope M.J."/>
            <person name="Wiedmann M."/>
            <person name="Duhamel G.E."/>
        </authorList>
    </citation>
    <scope>NUCLEOTIDE SEQUENCE [LARGE SCALE GENOMIC DNA]</scope>
    <source>
        <strain evidence="1 2">P43/6/78</strain>
    </source>
</reference>
<dbReference type="EMBL" id="CP002873">
    <property type="protein sequence ID" value="AGA65430.1"/>
    <property type="molecule type" value="Genomic_DNA"/>
</dbReference>
<dbReference type="Proteomes" id="UP000010793">
    <property type="component" value="Chromosome"/>
</dbReference>
<keyword evidence="2" id="KW-1185">Reference proteome</keyword>
<evidence type="ECO:0000313" key="1">
    <source>
        <dbReference type="EMBL" id="AGA65430.1"/>
    </source>
</evidence>
<evidence type="ECO:0000313" key="2">
    <source>
        <dbReference type="Proteomes" id="UP000010793"/>
    </source>
</evidence>
<dbReference type="KEGG" id="bpip:BPP43_00330"/>
<accession>A0A3B6VHL2</accession>
<organism evidence="1 2">
    <name type="scientific">Brachyspira pilosicoli P43/6/78</name>
    <dbReference type="NCBI Taxonomy" id="1042417"/>
    <lineage>
        <taxon>Bacteria</taxon>
        <taxon>Pseudomonadati</taxon>
        <taxon>Spirochaetota</taxon>
        <taxon>Spirochaetia</taxon>
        <taxon>Brachyspirales</taxon>
        <taxon>Brachyspiraceae</taxon>
        <taxon>Brachyspira</taxon>
    </lineage>
</organism>
<evidence type="ECO:0008006" key="3">
    <source>
        <dbReference type="Google" id="ProtNLM"/>
    </source>
</evidence>
<sequence length="174" mass="20184">MNKKLLYILLITIILSSCKKIENITIIFDDITIDIPENFEQNYINNMIEYNPNFKIIDSYGIETKTSIYNVSYTKSNYPIDILASKEGIINGVINNKVLKEVKVEKEGYYKEQTNAYDMLISYYYGPNKTYQRSFIMINGNNIIQITAIYNANSKKDDKTINGIINSIKQRDNN</sequence>
<gene>
    <name evidence="1" type="ORF">BPP43_00330</name>
</gene>
<dbReference type="PROSITE" id="PS51257">
    <property type="entry name" value="PROKAR_LIPOPROTEIN"/>
    <property type="match status" value="1"/>
</dbReference>
<protein>
    <recommendedName>
        <fullName evidence="3">Lipoprotein</fullName>
    </recommendedName>
</protein>
<dbReference type="RefSeq" id="WP_015273829.1">
    <property type="nucleotide sequence ID" value="NC_019908.1"/>
</dbReference>
<name>A0A3B6VHL2_BRAPL</name>
<dbReference type="AlphaFoldDB" id="A0A3B6VHL2"/>